<dbReference type="InterPro" id="IPR003451">
    <property type="entry name" value="LytB/IspH"/>
</dbReference>
<name>A0AAD0VEB0_9ACTN</name>
<evidence type="ECO:0000256" key="5">
    <source>
        <dbReference type="ARBA" id="ARBA00023014"/>
    </source>
</evidence>
<protein>
    <submittedName>
        <fullName evidence="7">4-hydroxy-3-methylbut-2-enyl diphosphate reductase</fullName>
    </submittedName>
</protein>
<feature type="region of interest" description="Disordered" evidence="6">
    <location>
        <begin position="130"/>
        <end position="196"/>
    </location>
</feature>
<accession>A0AAD0VEB0</accession>
<dbReference type="Proteomes" id="UP000253779">
    <property type="component" value="Chromosome"/>
</dbReference>
<reference evidence="7 8" key="1">
    <citation type="submission" date="2018-07" db="EMBL/GenBank/DDBJ databases">
        <title>Complete genome sequence of soil actinomycete Streptomyces cavourensis tj430.</title>
        <authorList>
            <person name="Wang P."/>
            <person name="Huang Y."/>
        </authorList>
    </citation>
    <scope>NUCLEOTIDE SEQUENCE [LARGE SCALE GENOMIC DNA]</scope>
    <source>
        <strain evidence="7 8">TJ430</strain>
    </source>
</reference>
<comment type="cofactor">
    <cofactor evidence="1">
        <name>[4Fe-4S] cluster</name>
        <dbReference type="ChEBI" id="CHEBI:49883"/>
    </cofactor>
</comment>
<dbReference type="Gene3D" id="3.40.1010.20">
    <property type="entry name" value="4-hydroxy-3-methylbut-2-enyl diphosphate reductase, catalytic domain"/>
    <property type="match status" value="2"/>
</dbReference>
<keyword evidence="2" id="KW-0004">4Fe-4S</keyword>
<keyword evidence="3" id="KW-0479">Metal-binding</keyword>
<dbReference type="EMBL" id="CP030930">
    <property type="protein sequence ID" value="AXI71674.1"/>
    <property type="molecule type" value="Genomic_DNA"/>
</dbReference>
<dbReference type="AlphaFoldDB" id="A0AAD0VEB0"/>
<proteinExistence type="predicted"/>
<gene>
    <name evidence="7" type="ORF">DTW94_10545</name>
</gene>
<feature type="compositionally biased region" description="Pro residues" evidence="6">
    <location>
        <begin position="169"/>
        <end position="188"/>
    </location>
</feature>
<feature type="region of interest" description="Disordered" evidence="6">
    <location>
        <begin position="381"/>
        <end position="422"/>
    </location>
</feature>
<sequence>MNRSKRSDVFPSTSLPVPPGTVAVATRWWHPLRGPMDCPAHPLLTAHARQAGFTVDARPWEQAAVNGDDRGPVGTTVVAVSYERPEGGHRGLALAARSEDSAAVAFAHRQIESWQAVLRTRRVLYVSEETPLPEAPPEDSPRPGHTPAPHAQGPWAPTTWTSGGLHTPAPHPHAPAAPRHPAPSPSRPHPSSVPLQGTRARGAVWLPCGCPAASACPSAAAAERSLHRSLARGDEVVVVGAPVAGTGGGWLRRRPAGTVKRVVSEAEAERLTVLDPERLSFVVTPGAVVSRATEILRVLRRRFPRLRGQHPWEWCYTTDDLDTAVGSVLGQSDALLVTGNGDSPLVRTALARAARSGLRVREVTSLDRLRPQDVDGATITVLHTPAPPPDHTGGAPDDSPDHREEGTGRDVSRVLDGLGPTGHICRTVRSTPLRSFFKGPPLISNA</sequence>
<dbReference type="RefSeq" id="WP_114931171.1">
    <property type="nucleotide sequence ID" value="NZ_CP030930.1"/>
</dbReference>
<evidence type="ECO:0000256" key="4">
    <source>
        <dbReference type="ARBA" id="ARBA00023004"/>
    </source>
</evidence>
<evidence type="ECO:0000256" key="1">
    <source>
        <dbReference type="ARBA" id="ARBA00001966"/>
    </source>
</evidence>
<dbReference type="Pfam" id="PF02401">
    <property type="entry name" value="LYTB"/>
    <property type="match status" value="1"/>
</dbReference>
<keyword evidence="4" id="KW-0408">Iron</keyword>
<feature type="compositionally biased region" description="Basic and acidic residues" evidence="6">
    <location>
        <begin position="399"/>
        <end position="413"/>
    </location>
</feature>
<evidence type="ECO:0000313" key="7">
    <source>
        <dbReference type="EMBL" id="AXI71674.1"/>
    </source>
</evidence>
<organism evidence="7 8">
    <name type="scientific">Streptomyces cavourensis</name>
    <dbReference type="NCBI Taxonomy" id="67258"/>
    <lineage>
        <taxon>Bacteria</taxon>
        <taxon>Bacillati</taxon>
        <taxon>Actinomycetota</taxon>
        <taxon>Actinomycetes</taxon>
        <taxon>Kitasatosporales</taxon>
        <taxon>Streptomycetaceae</taxon>
        <taxon>Streptomyces</taxon>
    </lineage>
</organism>
<evidence type="ECO:0000256" key="6">
    <source>
        <dbReference type="SAM" id="MobiDB-lite"/>
    </source>
</evidence>
<evidence type="ECO:0000313" key="8">
    <source>
        <dbReference type="Proteomes" id="UP000253779"/>
    </source>
</evidence>
<keyword evidence="5" id="KW-0411">Iron-sulfur</keyword>
<evidence type="ECO:0000256" key="2">
    <source>
        <dbReference type="ARBA" id="ARBA00022485"/>
    </source>
</evidence>
<evidence type="ECO:0000256" key="3">
    <source>
        <dbReference type="ARBA" id="ARBA00022723"/>
    </source>
</evidence>